<evidence type="ECO:0000256" key="1">
    <source>
        <dbReference type="ARBA" id="ARBA00022614"/>
    </source>
</evidence>
<keyword evidence="2" id="KW-0677">Repeat</keyword>
<sequence>MDEGGVLNSSLLSNLNTVKKLRIKHCQLQSIAPFTFSKLPKLKKLIIDRTKVDNIPEGLFKDCENLEEIKIKHSTFGKFHPSTFTNLPHLRELNIENTRIGDLKKGMFDGCSRLEEFECDDCGIENIEAESLNSFTRLEELDLKNNKIVKFSFANLPSMPNLKTVVLSGNPITNIDVTNIQEHCPSLKKIKLKGVDVQSGTRQFRNMQRTLICGLFLLCVFTLTSSRGLYAKQQDNEDPEEFTISRQVGILDSSMILNKDTLKKLTIDQSRFKGVSSSICNDLPQLKELIVANTKIDSVPKGVFKNCDNLEEIRIEHSYISKVPKSILEDLPNLKGVHLEKSKIVYSKDGSGLRSEETELI</sequence>
<dbReference type="Pfam" id="PF13855">
    <property type="entry name" value="LRR_8"/>
    <property type="match status" value="2"/>
</dbReference>
<keyword evidence="1" id="KW-0433">Leucine-rich repeat</keyword>
<dbReference type="InterPro" id="IPR050333">
    <property type="entry name" value="SLRP"/>
</dbReference>
<dbReference type="SUPFAM" id="SSF52058">
    <property type="entry name" value="L domain-like"/>
    <property type="match status" value="1"/>
</dbReference>
<dbReference type="EMBL" id="JARQZJ010000011">
    <property type="protein sequence ID" value="KAK9872511.1"/>
    <property type="molecule type" value="Genomic_DNA"/>
</dbReference>
<dbReference type="PANTHER" id="PTHR45712:SF22">
    <property type="entry name" value="INSULIN-LIKE GROWTH FACTOR-BINDING PROTEIN COMPLEX ACID LABILE SUBUNIT"/>
    <property type="match status" value="1"/>
</dbReference>
<comment type="caution">
    <text evidence="3">The sequence shown here is derived from an EMBL/GenBank/DDBJ whole genome shotgun (WGS) entry which is preliminary data.</text>
</comment>
<dbReference type="InterPro" id="IPR003591">
    <property type="entry name" value="Leu-rich_rpt_typical-subtyp"/>
</dbReference>
<evidence type="ECO:0000313" key="4">
    <source>
        <dbReference type="Proteomes" id="UP001431783"/>
    </source>
</evidence>
<dbReference type="Proteomes" id="UP001431783">
    <property type="component" value="Unassembled WGS sequence"/>
</dbReference>
<keyword evidence="4" id="KW-1185">Reference proteome</keyword>
<accession>A0AAW1TWL6</accession>
<organism evidence="3 4">
    <name type="scientific">Henosepilachna vigintioctopunctata</name>
    <dbReference type="NCBI Taxonomy" id="420089"/>
    <lineage>
        <taxon>Eukaryota</taxon>
        <taxon>Metazoa</taxon>
        <taxon>Ecdysozoa</taxon>
        <taxon>Arthropoda</taxon>
        <taxon>Hexapoda</taxon>
        <taxon>Insecta</taxon>
        <taxon>Pterygota</taxon>
        <taxon>Neoptera</taxon>
        <taxon>Endopterygota</taxon>
        <taxon>Coleoptera</taxon>
        <taxon>Polyphaga</taxon>
        <taxon>Cucujiformia</taxon>
        <taxon>Coccinelloidea</taxon>
        <taxon>Coccinellidae</taxon>
        <taxon>Epilachninae</taxon>
        <taxon>Epilachnini</taxon>
        <taxon>Henosepilachna</taxon>
    </lineage>
</organism>
<reference evidence="3 4" key="1">
    <citation type="submission" date="2023-03" db="EMBL/GenBank/DDBJ databases">
        <title>Genome insight into feeding habits of ladybird beetles.</title>
        <authorList>
            <person name="Li H.-S."/>
            <person name="Huang Y.-H."/>
            <person name="Pang H."/>
        </authorList>
    </citation>
    <scope>NUCLEOTIDE SEQUENCE [LARGE SCALE GENOMIC DNA]</scope>
    <source>
        <strain evidence="3">SYSU_2023b</strain>
        <tissue evidence="3">Whole body</tissue>
    </source>
</reference>
<dbReference type="InterPro" id="IPR032675">
    <property type="entry name" value="LRR_dom_sf"/>
</dbReference>
<dbReference type="AlphaFoldDB" id="A0AAW1TWL6"/>
<name>A0AAW1TWL6_9CUCU</name>
<protein>
    <submittedName>
        <fullName evidence="3">Uncharacterized protein</fullName>
    </submittedName>
</protein>
<dbReference type="Gene3D" id="3.80.10.10">
    <property type="entry name" value="Ribonuclease Inhibitor"/>
    <property type="match status" value="2"/>
</dbReference>
<dbReference type="PANTHER" id="PTHR45712">
    <property type="entry name" value="AGAP008170-PA"/>
    <property type="match status" value="1"/>
</dbReference>
<proteinExistence type="predicted"/>
<evidence type="ECO:0000313" key="3">
    <source>
        <dbReference type="EMBL" id="KAK9872511.1"/>
    </source>
</evidence>
<dbReference type="InterPro" id="IPR001611">
    <property type="entry name" value="Leu-rich_rpt"/>
</dbReference>
<gene>
    <name evidence="3" type="ORF">WA026_017976</name>
</gene>
<evidence type="ECO:0000256" key="2">
    <source>
        <dbReference type="ARBA" id="ARBA00022737"/>
    </source>
</evidence>
<dbReference type="SMART" id="SM00369">
    <property type="entry name" value="LRR_TYP"/>
    <property type="match status" value="6"/>
</dbReference>